<proteinExistence type="predicted"/>
<name>A0A6G1C271_9ORYZ</name>
<evidence type="ECO:0000313" key="3">
    <source>
        <dbReference type="Proteomes" id="UP000479710"/>
    </source>
</evidence>
<gene>
    <name evidence="2" type="ORF">E2562_029182</name>
</gene>
<feature type="region of interest" description="Disordered" evidence="1">
    <location>
        <begin position="1"/>
        <end position="71"/>
    </location>
</feature>
<protein>
    <submittedName>
        <fullName evidence="2">Uncharacterized protein</fullName>
    </submittedName>
</protein>
<reference evidence="2 3" key="1">
    <citation type="submission" date="2019-11" db="EMBL/GenBank/DDBJ databases">
        <title>Whole genome sequence of Oryza granulata.</title>
        <authorList>
            <person name="Li W."/>
        </authorList>
    </citation>
    <scope>NUCLEOTIDE SEQUENCE [LARGE SCALE GENOMIC DNA]</scope>
    <source>
        <strain evidence="3">cv. Menghai</strain>
        <tissue evidence="2">Leaf</tissue>
    </source>
</reference>
<dbReference type="AlphaFoldDB" id="A0A6G1C271"/>
<keyword evidence="3" id="KW-1185">Reference proteome</keyword>
<evidence type="ECO:0000256" key="1">
    <source>
        <dbReference type="SAM" id="MobiDB-lite"/>
    </source>
</evidence>
<organism evidence="2 3">
    <name type="scientific">Oryza meyeriana var. granulata</name>
    <dbReference type="NCBI Taxonomy" id="110450"/>
    <lineage>
        <taxon>Eukaryota</taxon>
        <taxon>Viridiplantae</taxon>
        <taxon>Streptophyta</taxon>
        <taxon>Embryophyta</taxon>
        <taxon>Tracheophyta</taxon>
        <taxon>Spermatophyta</taxon>
        <taxon>Magnoliopsida</taxon>
        <taxon>Liliopsida</taxon>
        <taxon>Poales</taxon>
        <taxon>Poaceae</taxon>
        <taxon>BOP clade</taxon>
        <taxon>Oryzoideae</taxon>
        <taxon>Oryzeae</taxon>
        <taxon>Oryzinae</taxon>
        <taxon>Oryza</taxon>
        <taxon>Oryza meyeriana</taxon>
    </lineage>
</organism>
<comment type="caution">
    <text evidence="2">The sequence shown here is derived from an EMBL/GenBank/DDBJ whole genome shotgun (WGS) entry which is preliminary data.</text>
</comment>
<accession>A0A6G1C271</accession>
<dbReference type="Proteomes" id="UP000479710">
    <property type="component" value="Unassembled WGS sequence"/>
</dbReference>
<dbReference type="EMBL" id="SPHZ02000011">
    <property type="protein sequence ID" value="KAF0893683.1"/>
    <property type="molecule type" value="Genomic_DNA"/>
</dbReference>
<sequence>MVDPVKTPVNKGKAKHPCKSTKYNGSRGALHQIIRSLPTMAPGGGGGADGSPSQEGFSPVQCNGGGGARSCRGRVNTARAIAAAAEARDGEGVDREVT</sequence>
<evidence type="ECO:0000313" key="2">
    <source>
        <dbReference type="EMBL" id="KAF0893683.1"/>
    </source>
</evidence>